<evidence type="ECO:0000313" key="2">
    <source>
        <dbReference type="Proteomes" id="UP000184391"/>
    </source>
</evidence>
<protein>
    <submittedName>
        <fullName evidence="1">Uncharacterized protein</fullName>
    </submittedName>
</protein>
<dbReference type="OrthoDB" id="7391725at2"/>
<dbReference type="RefSeq" id="WP_072675350.1">
    <property type="nucleotide sequence ID" value="NZ_FRDF01000015.1"/>
</dbReference>
<dbReference type="InterPro" id="IPR029032">
    <property type="entry name" value="AhpD-like"/>
</dbReference>
<gene>
    <name evidence="1" type="ORF">SAMN02745193_02505</name>
</gene>
<dbReference type="Proteomes" id="UP000184391">
    <property type="component" value="Unassembled WGS sequence"/>
</dbReference>
<keyword evidence="2" id="KW-1185">Reference proteome</keyword>
<dbReference type="SUPFAM" id="SSF69118">
    <property type="entry name" value="AhpD-like"/>
    <property type="match status" value="1"/>
</dbReference>
<organism evidence="1 2">
    <name type="scientific">Erythrobacter sanguineus</name>
    <dbReference type="NCBI Taxonomy" id="198312"/>
    <lineage>
        <taxon>Bacteria</taxon>
        <taxon>Pseudomonadati</taxon>
        <taxon>Pseudomonadota</taxon>
        <taxon>Alphaproteobacteria</taxon>
        <taxon>Sphingomonadales</taxon>
        <taxon>Erythrobacteraceae</taxon>
        <taxon>Erythrobacter/Porphyrobacter group</taxon>
        <taxon>Erythrobacter</taxon>
    </lineage>
</organism>
<reference evidence="2" key="1">
    <citation type="submission" date="2016-12" db="EMBL/GenBank/DDBJ databases">
        <authorList>
            <person name="Varghese N."/>
            <person name="Submissions S."/>
        </authorList>
    </citation>
    <scope>NUCLEOTIDE SEQUENCE [LARGE SCALE GENOMIC DNA]</scope>
    <source>
        <strain evidence="2">DSM 11032</strain>
    </source>
</reference>
<dbReference type="AlphaFoldDB" id="A0A1M7SWP7"/>
<dbReference type="EMBL" id="FRDF01000015">
    <property type="protein sequence ID" value="SHN62826.1"/>
    <property type="molecule type" value="Genomic_DNA"/>
</dbReference>
<proteinExistence type="predicted"/>
<evidence type="ECO:0000313" key="1">
    <source>
        <dbReference type="EMBL" id="SHN62826.1"/>
    </source>
</evidence>
<dbReference type="STRING" id="198312.SAMN02745193_02505"/>
<sequence length="123" mass="12398">MSGPVQAALAGDPVLAAHYADFRAKAEGALDPALAALVRQAVAQVHGMEAAPIDDSALDEGTCACLAYARRMPFEHTAISDAEAAALVTHLGEPGFVAFSVVTALADAECRAALVDLPGLAGA</sequence>
<accession>A0A1M7SWP7</accession>
<name>A0A1M7SWP7_9SPHN</name>